<evidence type="ECO:0000313" key="2">
    <source>
        <dbReference type="Proteomes" id="UP001060215"/>
    </source>
</evidence>
<name>A0ACC0IE82_9ERIC</name>
<dbReference type="EMBL" id="CM045763">
    <property type="protein sequence ID" value="KAI8023539.1"/>
    <property type="molecule type" value="Genomic_DNA"/>
</dbReference>
<sequence>MFEIVQQGNQWKERGAGTVKLLKHKGTGKVRLKTFMEMFQEVAESQQKKEENKDASAAAGLLEKLSVEDEKAAEDKASEEQTTPLGIKLHKEKHNSLKDELVNNSCGKTNRVHELILEANSDM</sequence>
<evidence type="ECO:0000313" key="1">
    <source>
        <dbReference type="EMBL" id="KAI8023539.1"/>
    </source>
</evidence>
<proteinExistence type="predicted"/>
<protein>
    <submittedName>
        <fullName evidence="1">Uncharacterized protein</fullName>
    </submittedName>
</protein>
<accession>A0ACC0IE82</accession>
<reference evidence="1 2" key="1">
    <citation type="journal article" date="2022" name="Plant J.">
        <title>Chromosome-level genome of Camellia lanceoleosa provides a valuable resource for understanding genome evolution and self-incompatibility.</title>
        <authorList>
            <person name="Gong W."/>
            <person name="Xiao S."/>
            <person name="Wang L."/>
            <person name="Liao Z."/>
            <person name="Chang Y."/>
            <person name="Mo W."/>
            <person name="Hu G."/>
            <person name="Li W."/>
            <person name="Zhao G."/>
            <person name="Zhu H."/>
            <person name="Hu X."/>
            <person name="Ji K."/>
            <person name="Xiang X."/>
            <person name="Song Q."/>
            <person name="Yuan D."/>
            <person name="Jin S."/>
            <person name="Zhang L."/>
        </authorList>
    </citation>
    <scope>NUCLEOTIDE SEQUENCE [LARGE SCALE GENOMIC DNA]</scope>
    <source>
        <strain evidence="1">SQ_2022a</strain>
    </source>
</reference>
<comment type="caution">
    <text evidence="1">The sequence shown here is derived from an EMBL/GenBank/DDBJ whole genome shotgun (WGS) entry which is preliminary data.</text>
</comment>
<organism evidence="1 2">
    <name type="scientific">Camellia lanceoleosa</name>
    <dbReference type="NCBI Taxonomy" id="1840588"/>
    <lineage>
        <taxon>Eukaryota</taxon>
        <taxon>Viridiplantae</taxon>
        <taxon>Streptophyta</taxon>
        <taxon>Embryophyta</taxon>
        <taxon>Tracheophyta</taxon>
        <taxon>Spermatophyta</taxon>
        <taxon>Magnoliopsida</taxon>
        <taxon>eudicotyledons</taxon>
        <taxon>Gunneridae</taxon>
        <taxon>Pentapetalae</taxon>
        <taxon>asterids</taxon>
        <taxon>Ericales</taxon>
        <taxon>Theaceae</taxon>
        <taxon>Camellia</taxon>
    </lineage>
</organism>
<keyword evidence="2" id="KW-1185">Reference proteome</keyword>
<dbReference type="Proteomes" id="UP001060215">
    <property type="component" value="Chromosome 6"/>
</dbReference>
<gene>
    <name evidence="1" type="ORF">LOK49_LG03G00827</name>
</gene>